<evidence type="ECO:0000313" key="3">
    <source>
        <dbReference type="Proteomes" id="UP000234275"/>
    </source>
</evidence>
<comment type="caution">
    <text evidence="2">The sequence shown here is derived from an EMBL/GenBank/DDBJ whole genome shotgun (WGS) entry which is preliminary data.</text>
</comment>
<keyword evidence="3" id="KW-1185">Reference proteome</keyword>
<organism evidence="2 3">
    <name type="scientific">Aspergillus steynii IBT 23096</name>
    <dbReference type="NCBI Taxonomy" id="1392250"/>
    <lineage>
        <taxon>Eukaryota</taxon>
        <taxon>Fungi</taxon>
        <taxon>Dikarya</taxon>
        <taxon>Ascomycota</taxon>
        <taxon>Pezizomycotina</taxon>
        <taxon>Eurotiomycetes</taxon>
        <taxon>Eurotiomycetidae</taxon>
        <taxon>Eurotiales</taxon>
        <taxon>Aspergillaceae</taxon>
        <taxon>Aspergillus</taxon>
        <taxon>Aspergillus subgen. Circumdati</taxon>
    </lineage>
</organism>
<dbReference type="EMBL" id="MSFO01000009">
    <property type="protein sequence ID" value="PLB44470.1"/>
    <property type="molecule type" value="Genomic_DNA"/>
</dbReference>
<dbReference type="InterPro" id="IPR029063">
    <property type="entry name" value="SAM-dependent_MTases_sf"/>
</dbReference>
<gene>
    <name evidence="2" type="ORF">P170DRAFT_503219</name>
</gene>
<dbReference type="VEuPathDB" id="FungiDB:P170DRAFT_503219"/>
<dbReference type="RefSeq" id="XP_024699772.1">
    <property type="nucleotide sequence ID" value="XM_024854200.1"/>
</dbReference>
<dbReference type="Proteomes" id="UP000234275">
    <property type="component" value="Unassembled WGS sequence"/>
</dbReference>
<dbReference type="OrthoDB" id="5339271at2759"/>
<name>A0A2I2FV02_9EURO</name>
<feature type="domain" description="Methyltransferase type 12" evidence="1">
    <location>
        <begin position="59"/>
        <end position="173"/>
    </location>
</feature>
<reference evidence="2 3" key="1">
    <citation type="submission" date="2016-12" db="EMBL/GenBank/DDBJ databases">
        <title>The genomes of Aspergillus section Nigri reveals drivers in fungal speciation.</title>
        <authorList>
            <consortium name="DOE Joint Genome Institute"/>
            <person name="Vesth T.C."/>
            <person name="Nybo J."/>
            <person name="Theobald S."/>
            <person name="Brandl J."/>
            <person name="Frisvad J.C."/>
            <person name="Nielsen K.F."/>
            <person name="Lyhne E.K."/>
            <person name="Kogle M.E."/>
            <person name="Kuo A."/>
            <person name="Riley R."/>
            <person name="Clum A."/>
            <person name="Nolan M."/>
            <person name="Lipzen A."/>
            <person name="Salamov A."/>
            <person name="Henrissat B."/>
            <person name="Wiebenga A."/>
            <person name="De Vries R.P."/>
            <person name="Grigoriev I.V."/>
            <person name="Mortensen U.H."/>
            <person name="Andersen M.R."/>
            <person name="Baker S.E."/>
        </authorList>
    </citation>
    <scope>NUCLEOTIDE SEQUENCE [LARGE SCALE GENOMIC DNA]</scope>
    <source>
        <strain evidence="2 3">IBT 23096</strain>
    </source>
</reference>
<dbReference type="SUPFAM" id="SSF53335">
    <property type="entry name" value="S-adenosyl-L-methionine-dependent methyltransferases"/>
    <property type="match status" value="1"/>
</dbReference>
<proteinExistence type="predicted"/>
<dbReference type="Gene3D" id="3.40.50.150">
    <property type="entry name" value="Vaccinia Virus protein VP39"/>
    <property type="match status" value="1"/>
</dbReference>
<evidence type="ECO:0000313" key="2">
    <source>
        <dbReference type="EMBL" id="PLB44470.1"/>
    </source>
</evidence>
<protein>
    <recommendedName>
        <fullName evidence="1">Methyltransferase type 12 domain-containing protein</fullName>
    </recommendedName>
</protein>
<dbReference type="AlphaFoldDB" id="A0A2I2FV02"/>
<dbReference type="GeneID" id="36561906"/>
<sequence length="304" mass="34061">MSSTPIPSNFYDTKYLAEYYDLWTASHLPPVDLHSDAPTYLTALREALQDRPSSPFTILDIGTGTGRVLINLANDAVSHRLDVSHITLLGVDKESAMIDRAKAVQTQTPAFRNFRSVAWSTGEAASISTLPMLAPHLGQIDLLLFAVGSISHLTGPDEPAEFFTQVAQLLRPGSGRAYIPIQADLIVSESADTQDGFTLRGDTWAEVREAETFSSQLYEGVVYKQFPVHSSRVEGAVKYDKYEFEVVKSAEGEERVIERNQIEISLRIWQRGKLLEWARQAGLECVRTFESSHEEYFVFKRLED</sequence>
<evidence type="ECO:0000259" key="1">
    <source>
        <dbReference type="Pfam" id="PF08242"/>
    </source>
</evidence>
<accession>A0A2I2FV02</accession>
<dbReference type="Pfam" id="PF08242">
    <property type="entry name" value="Methyltransf_12"/>
    <property type="match status" value="1"/>
</dbReference>
<dbReference type="InterPro" id="IPR013217">
    <property type="entry name" value="Methyltransf_12"/>
</dbReference>
<dbReference type="CDD" id="cd02440">
    <property type="entry name" value="AdoMet_MTases"/>
    <property type="match status" value="1"/>
</dbReference>